<dbReference type="RefSeq" id="WP_231320078.1">
    <property type="nucleotide sequence ID" value="NZ_CP088156.1"/>
</dbReference>
<evidence type="ECO:0000313" key="3">
    <source>
        <dbReference type="Proteomes" id="UP001431010"/>
    </source>
</evidence>
<evidence type="ECO:0000256" key="1">
    <source>
        <dbReference type="SAM" id="MobiDB-lite"/>
    </source>
</evidence>
<feature type="compositionally biased region" description="Basic and acidic residues" evidence="1">
    <location>
        <begin position="39"/>
        <end position="57"/>
    </location>
</feature>
<organism evidence="2 3">
    <name type="scientific">Bradyrhizobium ontarionense</name>
    <dbReference type="NCBI Taxonomy" id="2898149"/>
    <lineage>
        <taxon>Bacteria</taxon>
        <taxon>Pseudomonadati</taxon>
        <taxon>Pseudomonadota</taxon>
        <taxon>Alphaproteobacteria</taxon>
        <taxon>Hyphomicrobiales</taxon>
        <taxon>Nitrobacteraceae</taxon>
        <taxon>Bradyrhizobium</taxon>
    </lineage>
</organism>
<name>A0ABY3R9Q7_9BRAD</name>
<reference evidence="2" key="1">
    <citation type="journal article" date="2024" name="Antonie Van Leeuwenhoek">
        <title>Bradyrhizobium ontarionense sp. nov., a novel bacterial symbiont isolated from Aeschynomene indica (Indian jointvetch), harbours photosynthesis, nitrogen fixation and nitrous oxide (N2O) reductase genes.</title>
        <authorList>
            <person name="Bromfield E.S.P."/>
            <person name="Cloutier S."/>
        </authorList>
    </citation>
    <scope>NUCLEOTIDE SEQUENCE</scope>
    <source>
        <strain evidence="2">A19</strain>
    </source>
</reference>
<feature type="region of interest" description="Disordered" evidence="1">
    <location>
        <begin position="17"/>
        <end position="76"/>
    </location>
</feature>
<protein>
    <submittedName>
        <fullName evidence="2">Uncharacterized protein</fullName>
    </submittedName>
</protein>
<proteinExistence type="predicted"/>
<evidence type="ECO:0000313" key="2">
    <source>
        <dbReference type="EMBL" id="UFZ04066.1"/>
    </source>
</evidence>
<sequence length="76" mass="8271">MPHIAFLDLVRRLFVGADTAGGRREVPAAGRSGPPVHPMSDRELSRAIRELRTHRSSETAPDGLARRPPHGGRNPS</sequence>
<gene>
    <name evidence="2" type="ORF">LQG66_33560</name>
</gene>
<accession>A0ABY3R9Q7</accession>
<dbReference type="Proteomes" id="UP001431010">
    <property type="component" value="Chromosome"/>
</dbReference>
<keyword evidence="3" id="KW-1185">Reference proteome</keyword>
<dbReference type="EMBL" id="CP088156">
    <property type="protein sequence ID" value="UFZ04066.1"/>
    <property type="molecule type" value="Genomic_DNA"/>
</dbReference>